<keyword evidence="1" id="KW-1133">Transmembrane helix</keyword>
<dbReference type="Proteomes" id="UP000199495">
    <property type="component" value="Unassembled WGS sequence"/>
</dbReference>
<evidence type="ECO:0000256" key="1">
    <source>
        <dbReference type="SAM" id="Phobius"/>
    </source>
</evidence>
<organism evidence="2 3">
    <name type="scientific">Pelagibacterium luteolum</name>
    <dbReference type="NCBI Taxonomy" id="440168"/>
    <lineage>
        <taxon>Bacteria</taxon>
        <taxon>Pseudomonadati</taxon>
        <taxon>Pseudomonadota</taxon>
        <taxon>Alphaproteobacteria</taxon>
        <taxon>Hyphomicrobiales</taxon>
        <taxon>Devosiaceae</taxon>
        <taxon>Pelagibacterium</taxon>
    </lineage>
</organism>
<keyword evidence="1" id="KW-0472">Membrane</keyword>
<dbReference type="RefSeq" id="WP_176762439.1">
    <property type="nucleotide sequence ID" value="NZ_FNCS01000001.1"/>
</dbReference>
<dbReference type="STRING" id="440168.SAMN04487974_101108"/>
<keyword evidence="1" id="KW-0812">Transmembrane</keyword>
<feature type="transmembrane region" description="Helical" evidence="1">
    <location>
        <begin position="71"/>
        <end position="93"/>
    </location>
</feature>
<reference evidence="2 3" key="1">
    <citation type="submission" date="2016-10" db="EMBL/GenBank/DDBJ databases">
        <authorList>
            <person name="de Groot N.N."/>
        </authorList>
    </citation>
    <scope>NUCLEOTIDE SEQUENCE [LARGE SCALE GENOMIC DNA]</scope>
    <source>
        <strain evidence="2 3">CGMCC 1.10267</strain>
    </source>
</reference>
<proteinExistence type="predicted"/>
<dbReference type="AlphaFoldDB" id="A0A1G7RT83"/>
<feature type="transmembrane region" description="Helical" evidence="1">
    <location>
        <begin position="47"/>
        <end position="64"/>
    </location>
</feature>
<protein>
    <recommendedName>
        <fullName evidence="4">DoxX-like family protein</fullName>
    </recommendedName>
</protein>
<keyword evidence="3" id="KW-1185">Reference proteome</keyword>
<feature type="transmembrane region" description="Helical" evidence="1">
    <location>
        <begin position="99"/>
        <end position="117"/>
    </location>
</feature>
<evidence type="ECO:0000313" key="2">
    <source>
        <dbReference type="EMBL" id="SDG13956.1"/>
    </source>
</evidence>
<accession>A0A1G7RT83</accession>
<name>A0A1G7RT83_9HYPH</name>
<feature type="transmembrane region" description="Helical" evidence="1">
    <location>
        <begin position="12"/>
        <end position="35"/>
    </location>
</feature>
<sequence>MIIQPVTSIADGIGRALAALCAIGAAYAFIAAFALDVAPEAGWLALWQKWGFAMFAALFALLALRPRASAGLWELAFFHKAIIGLAGLTSPFIPGAVQAGMIDFVLALILALAYVLTKGWTAWRRA</sequence>
<evidence type="ECO:0000313" key="3">
    <source>
        <dbReference type="Proteomes" id="UP000199495"/>
    </source>
</evidence>
<gene>
    <name evidence="2" type="ORF">SAMN04487974_101108</name>
</gene>
<evidence type="ECO:0008006" key="4">
    <source>
        <dbReference type="Google" id="ProtNLM"/>
    </source>
</evidence>
<dbReference type="EMBL" id="FNCS01000001">
    <property type="protein sequence ID" value="SDG13956.1"/>
    <property type="molecule type" value="Genomic_DNA"/>
</dbReference>